<evidence type="ECO:0000313" key="1">
    <source>
        <dbReference type="EMBL" id="GJT37726.1"/>
    </source>
</evidence>
<comment type="caution">
    <text evidence="1">The sequence shown here is derived from an EMBL/GenBank/DDBJ whole genome shotgun (WGS) entry which is preliminary data.</text>
</comment>
<reference evidence="1" key="2">
    <citation type="submission" date="2022-01" db="EMBL/GenBank/DDBJ databases">
        <authorList>
            <person name="Yamashiro T."/>
            <person name="Shiraishi A."/>
            <person name="Satake H."/>
            <person name="Nakayama K."/>
        </authorList>
    </citation>
    <scope>NUCLEOTIDE SEQUENCE</scope>
</reference>
<sequence>MVRIIKRRKRRETQNAFTCDEWGSHFKKTAREVRNETRGKATWNAMQPAKVYVVGNAGTNPDSNVVTDTFLLNDRYASILFDTGADRRKRDSLNIMSCTKTHKYLLKGHNVFLAHVTTKETEDKSGEKRLEDVPIQDTYRLASSNERVVGTTARTIRQGLYKTQFLTLGSSGLVCQKEGWIIPDVH</sequence>
<accession>A0ABQ5DHI2</accession>
<keyword evidence="2" id="KW-1185">Reference proteome</keyword>
<organism evidence="1 2">
    <name type="scientific">Tanacetum coccineum</name>
    <dbReference type="NCBI Taxonomy" id="301880"/>
    <lineage>
        <taxon>Eukaryota</taxon>
        <taxon>Viridiplantae</taxon>
        <taxon>Streptophyta</taxon>
        <taxon>Embryophyta</taxon>
        <taxon>Tracheophyta</taxon>
        <taxon>Spermatophyta</taxon>
        <taxon>Magnoliopsida</taxon>
        <taxon>eudicotyledons</taxon>
        <taxon>Gunneridae</taxon>
        <taxon>Pentapetalae</taxon>
        <taxon>asterids</taxon>
        <taxon>campanulids</taxon>
        <taxon>Asterales</taxon>
        <taxon>Asteraceae</taxon>
        <taxon>Asteroideae</taxon>
        <taxon>Anthemideae</taxon>
        <taxon>Anthemidinae</taxon>
        <taxon>Tanacetum</taxon>
    </lineage>
</organism>
<gene>
    <name evidence="1" type="ORF">Tco_0937591</name>
</gene>
<dbReference type="EMBL" id="BQNB010015247">
    <property type="protein sequence ID" value="GJT37726.1"/>
    <property type="molecule type" value="Genomic_DNA"/>
</dbReference>
<proteinExistence type="predicted"/>
<evidence type="ECO:0000313" key="2">
    <source>
        <dbReference type="Proteomes" id="UP001151760"/>
    </source>
</evidence>
<protein>
    <recommendedName>
        <fullName evidence="3">Peptidase A2 domain-containing protein</fullName>
    </recommendedName>
</protein>
<name>A0ABQ5DHI2_9ASTR</name>
<evidence type="ECO:0008006" key="3">
    <source>
        <dbReference type="Google" id="ProtNLM"/>
    </source>
</evidence>
<dbReference type="Proteomes" id="UP001151760">
    <property type="component" value="Unassembled WGS sequence"/>
</dbReference>
<reference evidence="1" key="1">
    <citation type="journal article" date="2022" name="Int. J. Mol. Sci.">
        <title>Draft Genome of Tanacetum Coccineum: Genomic Comparison of Closely Related Tanacetum-Family Plants.</title>
        <authorList>
            <person name="Yamashiro T."/>
            <person name="Shiraishi A."/>
            <person name="Nakayama K."/>
            <person name="Satake H."/>
        </authorList>
    </citation>
    <scope>NUCLEOTIDE SEQUENCE</scope>
</reference>